<dbReference type="InterPro" id="IPR030878">
    <property type="entry name" value="Ribosomal_uL15"/>
</dbReference>
<sequence>MQLHDLKPNAGSTHKRKRVGRGNSSGGGTTAGRGQNGQGSRSGGTKGAGFEGGQTPLAMRLPKLPGFKNPRRIEYTAVNVSTLELKFENDAVVDGAALKAAGIIKKEFEPVKVLGNGDLTKKLTVKVDKVSASAKAKIEAAGGKVELPC</sequence>
<dbReference type="GO" id="GO:0003735">
    <property type="term" value="F:structural constituent of ribosome"/>
    <property type="evidence" value="ECO:0007669"/>
    <property type="project" value="InterPro"/>
</dbReference>
<dbReference type="PANTHER" id="PTHR12934:SF11">
    <property type="entry name" value="LARGE RIBOSOMAL SUBUNIT PROTEIN UL15M"/>
    <property type="match status" value="1"/>
</dbReference>
<evidence type="ECO:0000256" key="3">
    <source>
        <dbReference type="ARBA" id="ARBA00023274"/>
    </source>
</evidence>
<comment type="similarity">
    <text evidence="1 4 5">Belongs to the universal ribosomal protein uL15 family.</text>
</comment>
<dbReference type="GO" id="GO:0019843">
    <property type="term" value="F:rRNA binding"/>
    <property type="evidence" value="ECO:0007669"/>
    <property type="project" value="UniProtKB-UniRule"/>
</dbReference>
<accession>A0A921IQ66</accession>
<keyword evidence="4" id="KW-0694">RNA-binding</keyword>
<dbReference type="PROSITE" id="PS00475">
    <property type="entry name" value="RIBOSOMAL_L15"/>
    <property type="match status" value="1"/>
</dbReference>
<dbReference type="GO" id="GO:0022625">
    <property type="term" value="C:cytosolic large ribosomal subunit"/>
    <property type="evidence" value="ECO:0007669"/>
    <property type="project" value="TreeGrafter"/>
</dbReference>
<evidence type="ECO:0000256" key="6">
    <source>
        <dbReference type="SAM" id="MobiDB-lite"/>
    </source>
</evidence>
<keyword evidence="3 4" id="KW-0687">Ribonucleoprotein</keyword>
<dbReference type="EMBL" id="JAUEIR010000004">
    <property type="protein sequence ID" value="MDN0069185.1"/>
    <property type="molecule type" value="Genomic_DNA"/>
</dbReference>
<reference evidence="9" key="3">
    <citation type="submission" date="2023-06" db="EMBL/GenBank/DDBJ databases">
        <authorList>
            <person name="Zeman M."/>
            <person name="Kubasova T."/>
            <person name="Jahodarova E."/>
            <person name="Nykrynova M."/>
            <person name="Rychlik I."/>
        </authorList>
    </citation>
    <scope>NUCLEOTIDE SEQUENCE</scope>
    <source>
        <strain evidence="10">15_COKtk</strain>
        <strain evidence="9">176_SSukc20</strain>
    </source>
</reference>
<evidence type="ECO:0000256" key="5">
    <source>
        <dbReference type="RuleBase" id="RU003888"/>
    </source>
</evidence>
<dbReference type="GO" id="GO:0006412">
    <property type="term" value="P:translation"/>
    <property type="evidence" value="ECO:0007669"/>
    <property type="project" value="UniProtKB-UniRule"/>
</dbReference>
<evidence type="ECO:0000313" key="10">
    <source>
        <dbReference type="EMBL" id="MDN0069185.1"/>
    </source>
</evidence>
<evidence type="ECO:0000259" key="7">
    <source>
        <dbReference type="Pfam" id="PF00828"/>
    </source>
</evidence>
<dbReference type="PANTHER" id="PTHR12934">
    <property type="entry name" value="50S RIBOSOMAL PROTEIN L15"/>
    <property type="match status" value="1"/>
</dbReference>
<dbReference type="EMBL" id="DYVF01000050">
    <property type="protein sequence ID" value="HJG31424.1"/>
    <property type="molecule type" value="Genomic_DNA"/>
</dbReference>
<dbReference type="EMBL" id="JAUEIQ010000001">
    <property type="protein sequence ID" value="MDN0062920.1"/>
    <property type="molecule type" value="Genomic_DNA"/>
</dbReference>
<reference evidence="8" key="2">
    <citation type="submission" date="2021-09" db="EMBL/GenBank/DDBJ databases">
        <authorList>
            <person name="Gilroy R."/>
        </authorList>
    </citation>
    <scope>NUCLEOTIDE SEQUENCE</scope>
    <source>
        <strain evidence="8">ChiGjej2B2-7701</strain>
    </source>
</reference>
<dbReference type="InterPro" id="IPR036227">
    <property type="entry name" value="Ribosomal_uL15/eL18_sf"/>
</dbReference>
<dbReference type="Proteomes" id="UP000746751">
    <property type="component" value="Unassembled WGS sequence"/>
</dbReference>
<name>A0A921IQ66_9ACTN</name>
<evidence type="ECO:0000256" key="1">
    <source>
        <dbReference type="ARBA" id="ARBA00007320"/>
    </source>
</evidence>
<organism evidence="8 11">
    <name type="scientific">Collinsella ihumii</name>
    <dbReference type="NCBI Taxonomy" id="1720204"/>
    <lineage>
        <taxon>Bacteria</taxon>
        <taxon>Bacillati</taxon>
        <taxon>Actinomycetota</taxon>
        <taxon>Coriobacteriia</taxon>
        <taxon>Coriobacteriales</taxon>
        <taxon>Coriobacteriaceae</taxon>
        <taxon>Collinsella</taxon>
    </lineage>
</organism>
<keyword evidence="12" id="KW-1185">Reference proteome</keyword>
<dbReference type="InterPro" id="IPR005749">
    <property type="entry name" value="Ribosomal_uL15_bac-type"/>
</dbReference>
<dbReference type="HAMAP" id="MF_01341">
    <property type="entry name" value="Ribosomal_uL15"/>
    <property type="match status" value="1"/>
</dbReference>
<dbReference type="Gene3D" id="3.100.10.10">
    <property type="match status" value="1"/>
</dbReference>
<dbReference type="Pfam" id="PF00828">
    <property type="entry name" value="Ribosomal_L27A"/>
    <property type="match status" value="1"/>
</dbReference>
<keyword evidence="2 4" id="KW-0689">Ribosomal protein</keyword>
<evidence type="ECO:0000313" key="12">
    <source>
        <dbReference type="Proteomes" id="UP001168435"/>
    </source>
</evidence>
<dbReference type="RefSeq" id="WP_066834090.1">
    <property type="nucleotide sequence ID" value="NZ_CABKVW010000012.1"/>
</dbReference>
<dbReference type="InterPro" id="IPR021131">
    <property type="entry name" value="Ribosomal_uL15/eL18"/>
</dbReference>
<reference evidence="8" key="1">
    <citation type="journal article" date="2021" name="PeerJ">
        <title>Extensive microbial diversity within the chicken gut microbiome revealed by metagenomics and culture.</title>
        <authorList>
            <person name="Gilroy R."/>
            <person name="Ravi A."/>
            <person name="Getino M."/>
            <person name="Pursley I."/>
            <person name="Horton D.L."/>
            <person name="Alikhan N.F."/>
            <person name="Baker D."/>
            <person name="Gharbi K."/>
            <person name="Hall N."/>
            <person name="Watson M."/>
            <person name="Adriaenssens E.M."/>
            <person name="Foster-Nyarko E."/>
            <person name="Jarju S."/>
            <person name="Secka A."/>
            <person name="Antonio M."/>
            <person name="Oren A."/>
            <person name="Chaudhuri R.R."/>
            <person name="La Ragione R."/>
            <person name="Hildebrand F."/>
            <person name="Pallen M.J."/>
        </authorList>
    </citation>
    <scope>NUCLEOTIDE SEQUENCE</scope>
    <source>
        <strain evidence="8">ChiGjej2B2-7701</strain>
    </source>
</reference>
<feature type="domain" description="Large ribosomal subunit protein uL15/eL18" evidence="7">
    <location>
        <begin position="78"/>
        <end position="146"/>
    </location>
</feature>
<evidence type="ECO:0000256" key="4">
    <source>
        <dbReference type="HAMAP-Rule" id="MF_01341"/>
    </source>
</evidence>
<evidence type="ECO:0000256" key="2">
    <source>
        <dbReference type="ARBA" id="ARBA00022980"/>
    </source>
</evidence>
<keyword evidence="4" id="KW-0699">rRNA-binding</keyword>
<gene>
    <name evidence="4 8" type="primary">rplO</name>
    <name evidence="8" type="ORF">K8U80_08535</name>
    <name evidence="9" type="ORF">QVN30_01170</name>
    <name evidence="10" type="ORF">QVN40_05625</name>
</gene>
<dbReference type="Proteomes" id="UP001168435">
    <property type="component" value="Unassembled WGS sequence"/>
</dbReference>
<protein>
    <recommendedName>
        <fullName evidence="4">Large ribosomal subunit protein uL15</fullName>
    </recommendedName>
</protein>
<evidence type="ECO:0000313" key="9">
    <source>
        <dbReference type="EMBL" id="MDN0062920.1"/>
    </source>
</evidence>
<feature type="compositionally biased region" description="Gly residues" evidence="6">
    <location>
        <begin position="23"/>
        <end position="52"/>
    </location>
</feature>
<reference evidence="10" key="4">
    <citation type="submission" date="2023-08" db="EMBL/GenBank/DDBJ databases">
        <title>Identification and characterization of horizontal gene transfer across gut microbiota members of farm animals based on homology search.</title>
        <authorList>
            <person name="Schwarzerova J."/>
            <person name="Nykrynova M."/>
            <person name="Jureckova K."/>
            <person name="Cejkova D."/>
            <person name="Rychlik I."/>
        </authorList>
    </citation>
    <scope>NUCLEOTIDE SEQUENCE</scope>
    <source>
        <strain evidence="10">15_COKtk</strain>
        <strain evidence="9">176_SSukc20</strain>
    </source>
</reference>
<dbReference type="SUPFAM" id="SSF52080">
    <property type="entry name" value="Ribosomal proteins L15p and L18e"/>
    <property type="match status" value="1"/>
</dbReference>
<comment type="function">
    <text evidence="4">Binds to the 23S rRNA.</text>
</comment>
<proteinExistence type="inferred from homology"/>
<evidence type="ECO:0000313" key="11">
    <source>
        <dbReference type="Proteomes" id="UP000746751"/>
    </source>
</evidence>
<dbReference type="Proteomes" id="UP001168505">
    <property type="component" value="Unassembled WGS sequence"/>
</dbReference>
<feature type="region of interest" description="Disordered" evidence="6">
    <location>
        <begin position="1"/>
        <end position="66"/>
    </location>
</feature>
<dbReference type="NCBIfam" id="TIGR01071">
    <property type="entry name" value="rplO_bact"/>
    <property type="match status" value="1"/>
</dbReference>
<comment type="caution">
    <text evidence="8">The sequence shown here is derived from an EMBL/GenBank/DDBJ whole genome shotgun (WGS) entry which is preliminary data.</text>
</comment>
<evidence type="ECO:0000313" key="8">
    <source>
        <dbReference type="EMBL" id="HJG31424.1"/>
    </source>
</evidence>
<dbReference type="InterPro" id="IPR001196">
    <property type="entry name" value="Ribosomal_uL15_CS"/>
</dbReference>
<dbReference type="AlphaFoldDB" id="A0A921IQ66"/>
<comment type="subunit">
    <text evidence="4">Part of the 50S ribosomal subunit.</text>
</comment>